<feature type="domain" description="F-box" evidence="1">
    <location>
        <begin position="1"/>
        <end position="47"/>
    </location>
</feature>
<proteinExistence type="predicted"/>
<gene>
    <name evidence="2" type="ORF">CLAFUR5_02824</name>
</gene>
<protein>
    <recommendedName>
        <fullName evidence="1">F-box domain-containing protein</fullName>
    </recommendedName>
</protein>
<dbReference type="EMBL" id="CP090164">
    <property type="protein sequence ID" value="UJO14165.1"/>
    <property type="molecule type" value="Genomic_DNA"/>
</dbReference>
<dbReference type="InterPro" id="IPR001810">
    <property type="entry name" value="F-box_dom"/>
</dbReference>
<name>A0A9Q8LAZ1_PASFU</name>
<evidence type="ECO:0000259" key="1">
    <source>
        <dbReference type="PROSITE" id="PS50181"/>
    </source>
</evidence>
<reference evidence="2" key="1">
    <citation type="submission" date="2021-12" db="EMBL/GenBank/DDBJ databases">
        <authorList>
            <person name="Zaccaron A."/>
            <person name="Stergiopoulos I."/>
        </authorList>
    </citation>
    <scope>NUCLEOTIDE SEQUENCE</scope>
    <source>
        <strain evidence="2">Race5_Kim</strain>
    </source>
</reference>
<dbReference type="Proteomes" id="UP000756132">
    <property type="component" value="Chromosome 2"/>
</dbReference>
<reference evidence="2" key="2">
    <citation type="journal article" date="2022" name="Microb. Genom.">
        <title>A chromosome-scale genome assembly of the tomato pathogen Cladosporium fulvum reveals a compartmentalized genome architecture and the presence of a dispensable chromosome.</title>
        <authorList>
            <person name="Zaccaron A.Z."/>
            <person name="Chen L.H."/>
            <person name="Samaras A."/>
            <person name="Stergiopoulos I."/>
        </authorList>
    </citation>
    <scope>NUCLEOTIDE SEQUENCE</scope>
    <source>
        <strain evidence="2">Race5_Kim</strain>
    </source>
</reference>
<dbReference type="InterPro" id="IPR036047">
    <property type="entry name" value="F-box-like_dom_sf"/>
</dbReference>
<sequence>MAQIHDLPSELLESILQYLPMRDVLLNQRVSIHWRDLIQTSPQLRRQTFLGFVPVKKVTNNNLSSFVCNHKSPAASFCGSSITSENPVSTTSSKASTSSLVHFNPVFPAEGDIIRMRTSQFRGKPESTKSWLDMYLTQPPCRLAEATVYYTKSRGLIAWGRRSSYTEVRAVQVVRSCGVRARDVLETVRRLSVGSTKKWQRIDIRVPGVERV</sequence>
<dbReference type="SUPFAM" id="SSF81383">
    <property type="entry name" value="F-box domain"/>
    <property type="match status" value="1"/>
</dbReference>
<evidence type="ECO:0000313" key="2">
    <source>
        <dbReference type="EMBL" id="UJO14165.1"/>
    </source>
</evidence>
<accession>A0A9Q8LAZ1</accession>
<dbReference type="GeneID" id="71982702"/>
<dbReference type="Pfam" id="PF12937">
    <property type="entry name" value="F-box-like"/>
    <property type="match status" value="1"/>
</dbReference>
<keyword evidence="3" id="KW-1185">Reference proteome</keyword>
<organism evidence="2 3">
    <name type="scientific">Passalora fulva</name>
    <name type="common">Tomato leaf mold</name>
    <name type="synonym">Cladosporium fulvum</name>
    <dbReference type="NCBI Taxonomy" id="5499"/>
    <lineage>
        <taxon>Eukaryota</taxon>
        <taxon>Fungi</taxon>
        <taxon>Dikarya</taxon>
        <taxon>Ascomycota</taxon>
        <taxon>Pezizomycotina</taxon>
        <taxon>Dothideomycetes</taxon>
        <taxon>Dothideomycetidae</taxon>
        <taxon>Mycosphaerellales</taxon>
        <taxon>Mycosphaerellaceae</taxon>
        <taxon>Fulvia</taxon>
    </lineage>
</organism>
<evidence type="ECO:0000313" key="3">
    <source>
        <dbReference type="Proteomes" id="UP000756132"/>
    </source>
</evidence>
<dbReference type="AlphaFoldDB" id="A0A9Q8LAZ1"/>
<dbReference type="KEGG" id="ffu:CLAFUR5_02824"/>
<dbReference type="OrthoDB" id="3800738at2759"/>
<dbReference type="RefSeq" id="XP_047758531.1">
    <property type="nucleotide sequence ID" value="XM_047901972.1"/>
</dbReference>
<dbReference type="PROSITE" id="PS50181">
    <property type="entry name" value="FBOX"/>
    <property type="match status" value="1"/>
</dbReference>
<dbReference type="Gene3D" id="1.20.1280.50">
    <property type="match status" value="1"/>
</dbReference>